<dbReference type="AlphaFoldDB" id="A0AA38FKC0"/>
<dbReference type="PROSITE" id="PS50031">
    <property type="entry name" value="EH"/>
    <property type="match status" value="1"/>
</dbReference>
<keyword evidence="1" id="KW-0106">Calcium</keyword>
<gene>
    <name evidence="5" type="ORF">KI387_009647</name>
</gene>
<evidence type="ECO:0000256" key="1">
    <source>
        <dbReference type="ARBA" id="ARBA00022837"/>
    </source>
</evidence>
<feature type="domain" description="EF-hand" evidence="4">
    <location>
        <begin position="1"/>
        <end position="28"/>
    </location>
</feature>
<feature type="domain" description="EH" evidence="3">
    <location>
        <begin position="332"/>
        <end position="412"/>
    </location>
</feature>
<reference evidence="5 6" key="1">
    <citation type="journal article" date="2021" name="Nat. Plants">
        <title>The Taxus genome provides insights into paclitaxel biosynthesis.</title>
        <authorList>
            <person name="Xiong X."/>
            <person name="Gou J."/>
            <person name="Liao Q."/>
            <person name="Li Y."/>
            <person name="Zhou Q."/>
            <person name="Bi G."/>
            <person name="Li C."/>
            <person name="Du R."/>
            <person name="Wang X."/>
            <person name="Sun T."/>
            <person name="Guo L."/>
            <person name="Liang H."/>
            <person name="Lu P."/>
            <person name="Wu Y."/>
            <person name="Zhang Z."/>
            <person name="Ro D.K."/>
            <person name="Shang Y."/>
            <person name="Huang S."/>
            <person name="Yan J."/>
        </authorList>
    </citation>
    <scope>NUCLEOTIDE SEQUENCE [LARGE SCALE GENOMIC DNA]</scope>
    <source>
        <strain evidence="5">Ta-2019</strain>
    </source>
</reference>
<dbReference type="PROSITE" id="PS00018">
    <property type="entry name" value="EF_HAND_1"/>
    <property type="match status" value="1"/>
</dbReference>
<dbReference type="PANTHER" id="PTHR11216:SF161">
    <property type="entry name" value="CALCIUM-BINDING EF HAND FAMILY PROTEIN"/>
    <property type="match status" value="1"/>
</dbReference>
<feature type="non-terminal residue" evidence="5">
    <location>
        <position position="541"/>
    </location>
</feature>
<dbReference type="SUPFAM" id="SSF47473">
    <property type="entry name" value="EF-hand"/>
    <property type="match status" value="2"/>
</dbReference>
<dbReference type="PANTHER" id="PTHR11216">
    <property type="entry name" value="EH DOMAIN"/>
    <property type="match status" value="1"/>
</dbReference>
<organism evidence="5 6">
    <name type="scientific">Taxus chinensis</name>
    <name type="common">Chinese yew</name>
    <name type="synonym">Taxus wallichiana var. chinensis</name>
    <dbReference type="NCBI Taxonomy" id="29808"/>
    <lineage>
        <taxon>Eukaryota</taxon>
        <taxon>Viridiplantae</taxon>
        <taxon>Streptophyta</taxon>
        <taxon>Embryophyta</taxon>
        <taxon>Tracheophyta</taxon>
        <taxon>Spermatophyta</taxon>
        <taxon>Pinopsida</taxon>
        <taxon>Pinidae</taxon>
        <taxon>Conifers II</taxon>
        <taxon>Cupressales</taxon>
        <taxon>Taxaceae</taxon>
        <taxon>Taxus</taxon>
    </lineage>
</organism>
<evidence type="ECO:0000256" key="2">
    <source>
        <dbReference type="SAM" id="MobiDB-lite"/>
    </source>
</evidence>
<dbReference type="SMART" id="SM00027">
    <property type="entry name" value="EH"/>
    <property type="match status" value="1"/>
</dbReference>
<dbReference type="EMBL" id="JAHRHJ020000008">
    <property type="protein sequence ID" value="KAH9305243.1"/>
    <property type="molecule type" value="Genomic_DNA"/>
</dbReference>
<dbReference type="GO" id="GO:0005737">
    <property type="term" value="C:cytoplasm"/>
    <property type="evidence" value="ECO:0007669"/>
    <property type="project" value="TreeGrafter"/>
</dbReference>
<dbReference type="OMA" id="WPRMIES"/>
<name>A0AA38FKC0_TAXCH</name>
<dbReference type="SMART" id="SM00054">
    <property type="entry name" value="EFh"/>
    <property type="match status" value="3"/>
</dbReference>
<evidence type="ECO:0000313" key="6">
    <source>
        <dbReference type="Proteomes" id="UP000824469"/>
    </source>
</evidence>
<feature type="domain" description="EF-hand" evidence="4">
    <location>
        <begin position="365"/>
        <end position="400"/>
    </location>
</feature>
<evidence type="ECO:0000259" key="4">
    <source>
        <dbReference type="PROSITE" id="PS50222"/>
    </source>
</evidence>
<dbReference type="GO" id="GO:0006897">
    <property type="term" value="P:endocytosis"/>
    <property type="evidence" value="ECO:0007669"/>
    <property type="project" value="TreeGrafter"/>
</dbReference>
<dbReference type="InterPro" id="IPR018247">
    <property type="entry name" value="EF_Hand_1_Ca_BS"/>
</dbReference>
<evidence type="ECO:0000313" key="5">
    <source>
        <dbReference type="EMBL" id="KAH9305243.1"/>
    </source>
</evidence>
<dbReference type="InterPro" id="IPR011992">
    <property type="entry name" value="EF-hand-dom_pair"/>
</dbReference>
<dbReference type="Proteomes" id="UP000824469">
    <property type="component" value="Unassembled WGS sequence"/>
</dbReference>
<accession>A0AA38FKC0</accession>
<dbReference type="Pfam" id="PF12763">
    <property type="entry name" value="EH"/>
    <property type="match status" value="1"/>
</dbReference>
<dbReference type="PROSITE" id="PS50222">
    <property type="entry name" value="EF_HAND_2"/>
    <property type="match status" value="2"/>
</dbReference>
<dbReference type="InterPro" id="IPR000261">
    <property type="entry name" value="EH_dom"/>
</dbReference>
<dbReference type="GO" id="GO:0005509">
    <property type="term" value="F:calcium ion binding"/>
    <property type="evidence" value="ECO:0007669"/>
    <property type="project" value="InterPro"/>
</dbReference>
<comment type="caution">
    <text evidence="5">The sequence shown here is derived from an EMBL/GenBank/DDBJ whole genome shotgun (WGS) entry which is preliminary data.</text>
</comment>
<proteinExistence type="predicted"/>
<evidence type="ECO:0008006" key="7">
    <source>
        <dbReference type="Google" id="ProtNLM"/>
    </source>
</evidence>
<dbReference type="GO" id="GO:0005886">
    <property type="term" value="C:plasma membrane"/>
    <property type="evidence" value="ECO:0007669"/>
    <property type="project" value="TreeGrafter"/>
</dbReference>
<dbReference type="CDD" id="cd00052">
    <property type="entry name" value="EH"/>
    <property type="match status" value="1"/>
</dbReference>
<dbReference type="GO" id="GO:0016197">
    <property type="term" value="P:endosomal transport"/>
    <property type="evidence" value="ECO:0007669"/>
    <property type="project" value="TreeGrafter"/>
</dbReference>
<dbReference type="Gene3D" id="1.10.238.10">
    <property type="entry name" value="EF-hand"/>
    <property type="match status" value="2"/>
</dbReference>
<dbReference type="InterPro" id="IPR002048">
    <property type="entry name" value="EF_hand_dom"/>
</dbReference>
<feature type="region of interest" description="Disordered" evidence="2">
    <location>
        <begin position="191"/>
        <end position="210"/>
    </location>
</feature>
<keyword evidence="6" id="KW-1185">Reference proteome</keyword>
<sequence>IWMHADLNHTGFLGRAEFYNALRLVTVAQSGRDLTPDIVRAALFGPAASKIPAPQIAAVPTVQATSHPVVPPVTFRGQQIQSTLAPAQQYVPPENKQFPRPVSTQTVITPTPLPTGLPEISLTGQRPQIPGGLTEWPGARIAGSTSVGPIINAAPTQSFQTRGSAPLPLKQEIFGQAGSTLQGGSVLPVPPTSTQDNARPGFSSGISDIKSTSTGGNGFSSDMIFGGDVFSATPQPRPIATSQPSVNNFSSSMALVSTSTVPSQTSYSVNNFSSSMALVSTSAAPSPAGTKQSQPDILQSATIVPLSVGVGVTASDLGGNTQLHWPRMIESNVIKYTNVFNEVDTDRDGKITGEQARDLFLSWRLPREVLKQVWDLSDQDGDSMLSLKEFCIALYLMERYREGRSLPSVLPSGIQVDEAMKSVPDVKTSAQRSAGFNGMPWQPNPGLQQHNVMASRPALHGMVPVSMPGKSPIPQSDSVNTGQSVQQKSRVPVVEMYLMNQLSQEEQNNLKSKLKGAEETEKKVTVVSRVLIGFSSDVRML</sequence>
<evidence type="ECO:0000259" key="3">
    <source>
        <dbReference type="PROSITE" id="PS50031"/>
    </source>
</evidence>
<protein>
    <recommendedName>
        <fullName evidence="7">Calcium-binding EF hand family protein</fullName>
    </recommendedName>
</protein>